<feature type="transmembrane region" description="Helical" evidence="10">
    <location>
        <begin position="34"/>
        <end position="54"/>
    </location>
</feature>
<organism evidence="11 12">
    <name type="scientific">Smittium culicis</name>
    <dbReference type="NCBI Taxonomy" id="133412"/>
    <lineage>
        <taxon>Eukaryota</taxon>
        <taxon>Fungi</taxon>
        <taxon>Fungi incertae sedis</taxon>
        <taxon>Zoopagomycota</taxon>
        <taxon>Kickxellomycotina</taxon>
        <taxon>Harpellomycetes</taxon>
        <taxon>Harpellales</taxon>
        <taxon>Legeriomycetaceae</taxon>
        <taxon>Smittium</taxon>
    </lineage>
</organism>
<keyword evidence="3 8" id="KW-0812">Transmembrane</keyword>
<evidence type="ECO:0000256" key="2">
    <source>
        <dbReference type="ARBA" id="ARBA00022448"/>
    </source>
</evidence>
<sequence length="249" mass="28167">MQLARIYPYAAIKFMSFEQIRKFLIPTPDKNTNFRHFLSGAGAGVLSVFMTYPFDMIRTRMAFETPKSGTSKAHIKDFIKSIYNESASSIKILNFYRGFFLSVVGMVPYGGVSFLAHNYFGTVARTKFAQYTINNQPPPQPKTQNSLHRKPKKKLVLRAWAELTIGGLSGICAQTFSYPFELVRRQLQVSGTYSPNSSVKVSTIVKNIYSSLGVKGFFLGLSIGYIKVLPMFAISFYTYEKLKELFDLD</sequence>
<dbReference type="InterPro" id="IPR018108">
    <property type="entry name" value="MCP_transmembrane"/>
</dbReference>
<evidence type="ECO:0000256" key="8">
    <source>
        <dbReference type="PROSITE-ProRule" id="PRU00282"/>
    </source>
</evidence>
<dbReference type="PROSITE" id="PS50920">
    <property type="entry name" value="SOLCAR"/>
    <property type="match status" value="2"/>
</dbReference>
<comment type="caution">
    <text evidence="11">The sequence shown here is derived from an EMBL/GenBank/DDBJ whole genome shotgun (WGS) entry which is preliminary data.</text>
</comment>
<comment type="similarity">
    <text evidence="9">Belongs to the mitochondrial carrier (TC 2.A.29) family.</text>
</comment>
<comment type="subcellular location">
    <subcellularLocation>
        <location evidence="1">Mitochondrion membrane</location>
        <topology evidence="1">Multi-pass membrane protein</topology>
    </subcellularLocation>
</comment>
<evidence type="ECO:0000256" key="9">
    <source>
        <dbReference type="RuleBase" id="RU000488"/>
    </source>
</evidence>
<keyword evidence="2 9" id="KW-0813">Transport</keyword>
<keyword evidence="7 8" id="KW-0472">Membrane</keyword>
<evidence type="ECO:0000256" key="6">
    <source>
        <dbReference type="ARBA" id="ARBA00023128"/>
    </source>
</evidence>
<dbReference type="InterPro" id="IPR002067">
    <property type="entry name" value="MCP"/>
</dbReference>
<dbReference type="GO" id="GO:0031966">
    <property type="term" value="C:mitochondrial membrane"/>
    <property type="evidence" value="ECO:0007669"/>
    <property type="project" value="UniProtKB-SubCell"/>
</dbReference>
<dbReference type="Pfam" id="PF00153">
    <property type="entry name" value="Mito_carr"/>
    <property type="match status" value="2"/>
</dbReference>
<accession>A0A1R1Y6S5</accession>
<evidence type="ECO:0000256" key="1">
    <source>
        <dbReference type="ARBA" id="ARBA00004225"/>
    </source>
</evidence>
<dbReference type="GO" id="GO:0055085">
    <property type="term" value="P:transmembrane transport"/>
    <property type="evidence" value="ECO:0007669"/>
    <property type="project" value="InterPro"/>
</dbReference>
<protein>
    <submittedName>
        <fullName evidence="11">Mitochondrial carrier protein LEU5</fullName>
    </submittedName>
</protein>
<dbReference type="Gene3D" id="1.50.40.10">
    <property type="entry name" value="Mitochondrial carrier domain"/>
    <property type="match status" value="1"/>
</dbReference>
<evidence type="ECO:0000313" key="12">
    <source>
        <dbReference type="Proteomes" id="UP000187283"/>
    </source>
</evidence>
<evidence type="ECO:0000256" key="5">
    <source>
        <dbReference type="ARBA" id="ARBA00022989"/>
    </source>
</evidence>
<evidence type="ECO:0000256" key="4">
    <source>
        <dbReference type="ARBA" id="ARBA00022737"/>
    </source>
</evidence>
<feature type="repeat" description="Solcar" evidence="8">
    <location>
        <begin position="31"/>
        <end position="123"/>
    </location>
</feature>
<evidence type="ECO:0000256" key="7">
    <source>
        <dbReference type="ARBA" id="ARBA00023136"/>
    </source>
</evidence>
<evidence type="ECO:0000256" key="3">
    <source>
        <dbReference type="ARBA" id="ARBA00022692"/>
    </source>
</evidence>
<keyword evidence="12" id="KW-1185">Reference proteome</keyword>
<feature type="transmembrane region" description="Helical" evidence="10">
    <location>
        <begin position="217"/>
        <end position="239"/>
    </location>
</feature>
<feature type="repeat" description="Solcar" evidence="8">
    <location>
        <begin position="157"/>
        <end position="245"/>
    </location>
</feature>
<dbReference type="AlphaFoldDB" id="A0A1R1Y6S5"/>
<evidence type="ECO:0000256" key="10">
    <source>
        <dbReference type="SAM" id="Phobius"/>
    </source>
</evidence>
<dbReference type="SUPFAM" id="SSF103506">
    <property type="entry name" value="Mitochondrial carrier"/>
    <property type="match status" value="1"/>
</dbReference>
<dbReference type="STRING" id="133412.A0A1R1Y6S5"/>
<reference evidence="11 12" key="1">
    <citation type="submission" date="2017-01" db="EMBL/GenBank/DDBJ databases">
        <authorList>
            <person name="Mah S.A."/>
            <person name="Swanson W.J."/>
            <person name="Moy G.W."/>
            <person name="Vacquier V.D."/>
        </authorList>
    </citation>
    <scope>NUCLEOTIDE SEQUENCE [LARGE SCALE GENOMIC DNA]</scope>
    <source>
        <strain evidence="11 12">GSMNP</strain>
    </source>
</reference>
<keyword evidence="5 10" id="KW-1133">Transmembrane helix</keyword>
<dbReference type="PRINTS" id="PR00926">
    <property type="entry name" value="MITOCARRIER"/>
</dbReference>
<name>A0A1R1Y6S5_9FUNG</name>
<dbReference type="InterPro" id="IPR023395">
    <property type="entry name" value="MCP_dom_sf"/>
</dbReference>
<keyword evidence="6" id="KW-0496">Mitochondrion</keyword>
<dbReference type="EMBL" id="LSSN01000739">
    <property type="protein sequence ID" value="OMJ22550.1"/>
    <property type="molecule type" value="Genomic_DNA"/>
</dbReference>
<gene>
    <name evidence="11" type="ORF">AYI70_g2813</name>
</gene>
<evidence type="ECO:0000313" key="11">
    <source>
        <dbReference type="EMBL" id="OMJ22550.1"/>
    </source>
</evidence>
<proteinExistence type="inferred from homology"/>
<dbReference type="Proteomes" id="UP000187283">
    <property type="component" value="Unassembled WGS sequence"/>
</dbReference>
<dbReference type="OrthoDB" id="270584at2759"/>
<dbReference type="PANTHER" id="PTHR24089">
    <property type="entry name" value="SOLUTE CARRIER FAMILY 25"/>
    <property type="match status" value="1"/>
</dbReference>
<keyword evidence="4" id="KW-0677">Repeat</keyword>